<dbReference type="RefSeq" id="WP_080805373.1">
    <property type="nucleotide sequence ID" value="NZ_LT828550.1"/>
</dbReference>
<sequence length="65" mass="7292">MITVDDKKMEWKNDMSVRDLLNQLPHTNFCAAVRLNGKLVSSPFFETTKIPDNAVIYLLPLIAGG</sequence>
<protein>
    <recommendedName>
        <fullName evidence="3">Thiamine biosynthesis protein ThiS</fullName>
    </recommendedName>
</protein>
<evidence type="ECO:0000313" key="2">
    <source>
        <dbReference type="Proteomes" id="UP000191931"/>
    </source>
</evidence>
<dbReference type="Gene3D" id="3.10.20.30">
    <property type="match status" value="1"/>
</dbReference>
<accession>A0A1W1H8R1</accession>
<evidence type="ECO:0008006" key="3">
    <source>
        <dbReference type="Google" id="ProtNLM"/>
    </source>
</evidence>
<organism evidence="1 2">
    <name type="scientific">Desulfamplus magnetovallimortis</name>
    <dbReference type="NCBI Taxonomy" id="1246637"/>
    <lineage>
        <taxon>Bacteria</taxon>
        <taxon>Pseudomonadati</taxon>
        <taxon>Thermodesulfobacteriota</taxon>
        <taxon>Desulfobacteria</taxon>
        <taxon>Desulfobacterales</taxon>
        <taxon>Desulfobacteraceae</taxon>
        <taxon>Desulfamplus</taxon>
    </lineage>
</organism>
<dbReference type="CDD" id="cd00565">
    <property type="entry name" value="Ubl_ThiS"/>
    <property type="match status" value="1"/>
</dbReference>
<dbReference type="InterPro" id="IPR003749">
    <property type="entry name" value="ThiS/MoaD-like"/>
</dbReference>
<evidence type="ECO:0000313" key="1">
    <source>
        <dbReference type="EMBL" id="SLM28880.1"/>
    </source>
</evidence>
<dbReference type="EMBL" id="FWEV01000070">
    <property type="protein sequence ID" value="SLM28880.1"/>
    <property type="molecule type" value="Genomic_DNA"/>
</dbReference>
<dbReference type="SUPFAM" id="SSF54285">
    <property type="entry name" value="MoaD/ThiS"/>
    <property type="match status" value="1"/>
</dbReference>
<proteinExistence type="predicted"/>
<dbReference type="STRING" id="1246637.MTBBW1_1610042"/>
<reference evidence="1 2" key="1">
    <citation type="submission" date="2017-03" db="EMBL/GenBank/DDBJ databases">
        <authorList>
            <person name="Afonso C.L."/>
            <person name="Miller P.J."/>
            <person name="Scott M.A."/>
            <person name="Spackman E."/>
            <person name="Goraichik I."/>
            <person name="Dimitrov K.M."/>
            <person name="Suarez D.L."/>
            <person name="Swayne D.E."/>
        </authorList>
    </citation>
    <scope>NUCLEOTIDE SEQUENCE [LARGE SCALE GENOMIC DNA]</scope>
    <source>
        <strain evidence="1">PRJEB14757</strain>
    </source>
</reference>
<dbReference type="Pfam" id="PF02597">
    <property type="entry name" value="ThiS"/>
    <property type="match status" value="1"/>
</dbReference>
<dbReference type="InterPro" id="IPR016155">
    <property type="entry name" value="Mopterin_synth/thiamin_S_b"/>
</dbReference>
<gene>
    <name evidence="1" type="ORF">MTBBW1_1610042</name>
</gene>
<dbReference type="Proteomes" id="UP000191931">
    <property type="component" value="Unassembled WGS sequence"/>
</dbReference>
<name>A0A1W1H8R1_9BACT</name>
<keyword evidence="2" id="KW-1185">Reference proteome</keyword>
<dbReference type="InterPro" id="IPR012675">
    <property type="entry name" value="Beta-grasp_dom_sf"/>
</dbReference>
<dbReference type="AlphaFoldDB" id="A0A1W1H8R1"/>
<dbReference type="OrthoDB" id="5422322at2"/>